<sequence>HTQPKPEPEPQGAGEAYDVEQAILMILESFQAQGQEHVGGVAIREPVAEVTRPLCVVEDAETGADTDKVISEWLNFGEEKGEDVDNKVYLEEQTVELDEGHAGSEPGVDRNNA</sequence>
<feature type="non-terminal residue" evidence="1">
    <location>
        <position position="1"/>
    </location>
</feature>
<reference evidence="1" key="1">
    <citation type="journal article" date="2019" name="Sci. Rep.">
        <title>Draft genome of Tanacetum cinerariifolium, the natural source of mosquito coil.</title>
        <authorList>
            <person name="Yamashiro T."/>
            <person name="Shiraishi A."/>
            <person name="Satake H."/>
            <person name="Nakayama K."/>
        </authorList>
    </citation>
    <scope>NUCLEOTIDE SEQUENCE</scope>
</reference>
<organism evidence="1">
    <name type="scientific">Tanacetum cinerariifolium</name>
    <name type="common">Dalmatian daisy</name>
    <name type="synonym">Chrysanthemum cinerariifolium</name>
    <dbReference type="NCBI Taxonomy" id="118510"/>
    <lineage>
        <taxon>Eukaryota</taxon>
        <taxon>Viridiplantae</taxon>
        <taxon>Streptophyta</taxon>
        <taxon>Embryophyta</taxon>
        <taxon>Tracheophyta</taxon>
        <taxon>Spermatophyta</taxon>
        <taxon>Magnoliopsida</taxon>
        <taxon>eudicotyledons</taxon>
        <taxon>Gunneridae</taxon>
        <taxon>Pentapetalae</taxon>
        <taxon>asterids</taxon>
        <taxon>campanulids</taxon>
        <taxon>Asterales</taxon>
        <taxon>Asteraceae</taxon>
        <taxon>Asteroideae</taxon>
        <taxon>Anthemideae</taxon>
        <taxon>Anthemidinae</taxon>
        <taxon>Tanacetum</taxon>
    </lineage>
</organism>
<name>A0A699JGK7_TANCI</name>
<gene>
    <name evidence="1" type="ORF">Tci_603374</name>
</gene>
<protein>
    <submittedName>
        <fullName evidence="1">Uncharacterized protein</fullName>
    </submittedName>
</protein>
<dbReference type="AlphaFoldDB" id="A0A699JGK7"/>
<dbReference type="EMBL" id="BKCJ010402999">
    <property type="protein sequence ID" value="GFA31402.1"/>
    <property type="molecule type" value="Genomic_DNA"/>
</dbReference>
<proteinExistence type="predicted"/>
<comment type="caution">
    <text evidence="1">The sequence shown here is derived from an EMBL/GenBank/DDBJ whole genome shotgun (WGS) entry which is preliminary data.</text>
</comment>
<evidence type="ECO:0000313" key="1">
    <source>
        <dbReference type="EMBL" id="GFA31402.1"/>
    </source>
</evidence>
<accession>A0A699JGK7</accession>